<reference evidence="2" key="1">
    <citation type="journal article" date="2023" name="G3 (Bethesda)">
        <title>Whole genome assemblies of Zophobas morio and Tenebrio molitor.</title>
        <authorList>
            <person name="Kaur S."/>
            <person name="Stinson S.A."/>
            <person name="diCenzo G.C."/>
        </authorList>
    </citation>
    <scope>NUCLEOTIDE SEQUENCE</scope>
    <source>
        <strain evidence="2">QUZm001</strain>
    </source>
</reference>
<keyword evidence="4" id="KW-1185">Reference proteome</keyword>
<evidence type="ECO:0000256" key="1">
    <source>
        <dbReference type="SAM" id="Coils"/>
    </source>
</evidence>
<protein>
    <submittedName>
        <fullName evidence="2">Uncharacterized protein</fullName>
    </submittedName>
</protein>
<dbReference type="EMBL" id="JALNTZ010000001">
    <property type="protein sequence ID" value="KAJ3666657.1"/>
    <property type="molecule type" value="Genomic_DNA"/>
</dbReference>
<name>A0AA38IPP2_9CUCU</name>
<proteinExistence type="predicted"/>
<accession>A0AA38IPP2</accession>
<dbReference type="EMBL" id="JALNTZ010000002">
    <property type="protein sequence ID" value="KAJ3661843.1"/>
    <property type="molecule type" value="Genomic_DNA"/>
</dbReference>
<evidence type="ECO:0000313" key="3">
    <source>
        <dbReference type="EMBL" id="KAJ3666657.1"/>
    </source>
</evidence>
<feature type="coiled-coil region" evidence="1">
    <location>
        <begin position="45"/>
        <end position="136"/>
    </location>
</feature>
<evidence type="ECO:0000313" key="4">
    <source>
        <dbReference type="Proteomes" id="UP001168821"/>
    </source>
</evidence>
<organism evidence="2 4">
    <name type="scientific">Zophobas morio</name>
    <dbReference type="NCBI Taxonomy" id="2755281"/>
    <lineage>
        <taxon>Eukaryota</taxon>
        <taxon>Metazoa</taxon>
        <taxon>Ecdysozoa</taxon>
        <taxon>Arthropoda</taxon>
        <taxon>Hexapoda</taxon>
        <taxon>Insecta</taxon>
        <taxon>Pterygota</taxon>
        <taxon>Neoptera</taxon>
        <taxon>Endopterygota</taxon>
        <taxon>Coleoptera</taxon>
        <taxon>Polyphaga</taxon>
        <taxon>Cucujiformia</taxon>
        <taxon>Tenebrionidae</taxon>
        <taxon>Zophobas</taxon>
    </lineage>
</organism>
<evidence type="ECO:0000313" key="2">
    <source>
        <dbReference type="EMBL" id="KAJ3661843.1"/>
    </source>
</evidence>
<gene>
    <name evidence="3" type="ORF">Zmor_002092</name>
    <name evidence="2" type="ORF">Zmor_006223</name>
</gene>
<dbReference type="Proteomes" id="UP001168821">
    <property type="component" value="Unassembled WGS sequence"/>
</dbReference>
<dbReference type="AlphaFoldDB" id="A0AA38IPP2"/>
<keyword evidence="1" id="KW-0175">Coiled coil</keyword>
<sequence>MLLKQQQLNFTKDGSLDLENHRICNVSLPSEKNDVCTKYYADVIVENFNKKSDNLIDALKVLNKNIADADRLWDNKFNSVKSNVENQMALKQKQIDKLANTLSTVSNFNFDVEILNKKVQLLIANLDNEINNLKTTLMGNLADLTAKMNMHLNSEINKRIKNTDDKWKEFLSSNGKDVDLLRERIAKLEQLHPDRKRLKSNEETSTLK</sequence>
<comment type="caution">
    <text evidence="2">The sequence shown here is derived from an EMBL/GenBank/DDBJ whole genome shotgun (WGS) entry which is preliminary data.</text>
</comment>